<reference evidence="4 5" key="1">
    <citation type="submission" date="2019-11" db="EMBL/GenBank/DDBJ databases">
        <authorList>
            <person name="Li X.-J."/>
            <person name="Feng X.-M."/>
        </authorList>
    </citation>
    <scope>NUCLEOTIDE SEQUENCE [LARGE SCALE GENOMIC DNA]</scope>
    <source>
        <strain evidence="4 5">XMNu-373</strain>
    </source>
</reference>
<dbReference type="RefSeq" id="WP_162451532.1">
    <property type="nucleotide sequence ID" value="NZ_WLZY01000006.1"/>
</dbReference>
<name>A0A7K3M6Z8_9ACTN</name>
<dbReference type="AlphaFoldDB" id="A0A7K3M6Z8"/>
<proteinExistence type="predicted"/>
<dbReference type="EMBL" id="WLZY01000006">
    <property type="protein sequence ID" value="NDL58817.1"/>
    <property type="molecule type" value="Genomic_DNA"/>
</dbReference>
<dbReference type="PANTHER" id="PTHR43046">
    <property type="entry name" value="GDP-MANNOSE MANNOSYL HYDROLASE"/>
    <property type="match status" value="1"/>
</dbReference>
<comment type="caution">
    <text evidence="4">The sequence shown here is derived from an EMBL/GenBank/DDBJ whole genome shotgun (WGS) entry which is preliminary data.</text>
</comment>
<dbReference type="PROSITE" id="PS51462">
    <property type="entry name" value="NUDIX"/>
    <property type="match status" value="1"/>
</dbReference>
<dbReference type="GO" id="GO:0016787">
    <property type="term" value="F:hydrolase activity"/>
    <property type="evidence" value="ECO:0007669"/>
    <property type="project" value="UniProtKB-KW"/>
</dbReference>
<feature type="domain" description="Nudix hydrolase" evidence="3">
    <location>
        <begin position="6"/>
        <end position="144"/>
    </location>
</feature>
<keyword evidence="2" id="KW-0378">Hydrolase</keyword>
<evidence type="ECO:0000256" key="1">
    <source>
        <dbReference type="ARBA" id="ARBA00001946"/>
    </source>
</evidence>
<dbReference type="InterPro" id="IPR015797">
    <property type="entry name" value="NUDIX_hydrolase-like_dom_sf"/>
</dbReference>
<organism evidence="4 5">
    <name type="scientific">Phytoactinopolyspora mesophila</name>
    <dbReference type="NCBI Taxonomy" id="2650750"/>
    <lineage>
        <taxon>Bacteria</taxon>
        <taxon>Bacillati</taxon>
        <taxon>Actinomycetota</taxon>
        <taxon>Actinomycetes</taxon>
        <taxon>Jiangellales</taxon>
        <taxon>Jiangellaceae</taxon>
        <taxon>Phytoactinopolyspora</taxon>
    </lineage>
</organism>
<accession>A0A7K3M6Z8</accession>
<comment type="cofactor">
    <cofactor evidence="1">
        <name>Mg(2+)</name>
        <dbReference type="ChEBI" id="CHEBI:18420"/>
    </cofactor>
</comment>
<gene>
    <name evidence="4" type="ORF">F7O44_17235</name>
</gene>
<evidence type="ECO:0000313" key="5">
    <source>
        <dbReference type="Proteomes" id="UP000460435"/>
    </source>
</evidence>
<keyword evidence="5" id="KW-1185">Reference proteome</keyword>
<dbReference type="Proteomes" id="UP000460435">
    <property type="component" value="Unassembled WGS sequence"/>
</dbReference>
<dbReference type="SUPFAM" id="SSF55811">
    <property type="entry name" value="Nudix"/>
    <property type="match status" value="1"/>
</dbReference>
<dbReference type="Gene3D" id="3.90.79.10">
    <property type="entry name" value="Nucleoside Triphosphate Pyrophosphohydrolase"/>
    <property type="match status" value="1"/>
</dbReference>
<evidence type="ECO:0000313" key="4">
    <source>
        <dbReference type="EMBL" id="NDL58817.1"/>
    </source>
</evidence>
<sequence length="157" mass="17248">MTERFLVVPAAYIVFLRGGAAGDEVLLQLRQNTGYMDGHWAMAAAGHVEAKETVFEAACREAGEELALAVDLSQLKPLCVMHRTGGTGLPVDERVDFFFECREWSGTPRLVEPEKAADLRWFTLGELPVPMVPHESLVLDHIRAGAVPPVLTFGFGR</sequence>
<evidence type="ECO:0000259" key="3">
    <source>
        <dbReference type="PROSITE" id="PS51462"/>
    </source>
</evidence>
<dbReference type="Pfam" id="PF00293">
    <property type="entry name" value="NUDIX"/>
    <property type="match status" value="1"/>
</dbReference>
<protein>
    <submittedName>
        <fullName evidence="4">NUDIX domain-containing protein</fullName>
    </submittedName>
</protein>
<dbReference type="InterPro" id="IPR000086">
    <property type="entry name" value="NUDIX_hydrolase_dom"/>
</dbReference>
<dbReference type="PANTHER" id="PTHR43046:SF16">
    <property type="entry name" value="ADP-RIBOSE PYROPHOSPHATASE YJHB-RELATED"/>
    <property type="match status" value="1"/>
</dbReference>
<evidence type="ECO:0000256" key="2">
    <source>
        <dbReference type="ARBA" id="ARBA00022801"/>
    </source>
</evidence>